<dbReference type="Proteomes" id="UP000024635">
    <property type="component" value="Unassembled WGS sequence"/>
</dbReference>
<reference evidence="2" key="1">
    <citation type="journal article" date="2015" name="Nat. Genet.">
        <title>The genome and transcriptome of the zoonotic hookworm Ancylostoma ceylanicum identify infection-specific gene families.</title>
        <authorList>
            <person name="Schwarz E.M."/>
            <person name="Hu Y."/>
            <person name="Antoshechkin I."/>
            <person name="Miller M.M."/>
            <person name="Sternberg P.W."/>
            <person name="Aroian R.V."/>
        </authorList>
    </citation>
    <scope>NUCLEOTIDE SEQUENCE</scope>
    <source>
        <strain evidence="2">HY135</strain>
    </source>
</reference>
<keyword evidence="2" id="KW-1185">Reference proteome</keyword>
<gene>
    <name evidence="1" type="primary">Acey_s0057.g2834</name>
    <name evidence="1" type="ORF">Y032_0057g2834</name>
</gene>
<dbReference type="AlphaFoldDB" id="A0A016U5K6"/>
<comment type="caution">
    <text evidence="1">The sequence shown here is derived from an EMBL/GenBank/DDBJ whole genome shotgun (WGS) entry which is preliminary data.</text>
</comment>
<accession>A0A016U5K6</accession>
<dbReference type="EMBL" id="JARK01001393">
    <property type="protein sequence ID" value="EYC10231.1"/>
    <property type="molecule type" value="Genomic_DNA"/>
</dbReference>
<proteinExistence type="predicted"/>
<protein>
    <submittedName>
        <fullName evidence="1">Uncharacterized protein</fullName>
    </submittedName>
</protein>
<organism evidence="1 2">
    <name type="scientific">Ancylostoma ceylanicum</name>
    <dbReference type="NCBI Taxonomy" id="53326"/>
    <lineage>
        <taxon>Eukaryota</taxon>
        <taxon>Metazoa</taxon>
        <taxon>Ecdysozoa</taxon>
        <taxon>Nematoda</taxon>
        <taxon>Chromadorea</taxon>
        <taxon>Rhabditida</taxon>
        <taxon>Rhabditina</taxon>
        <taxon>Rhabditomorpha</taxon>
        <taxon>Strongyloidea</taxon>
        <taxon>Ancylostomatidae</taxon>
        <taxon>Ancylostomatinae</taxon>
        <taxon>Ancylostoma</taxon>
    </lineage>
</organism>
<evidence type="ECO:0000313" key="1">
    <source>
        <dbReference type="EMBL" id="EYC10231.1"/>
    </source>
</evidence>
<name>A0A016U5K6_9BILA</name>
<sequence length="118" mass="13395">MVAITAIFVVASKEERLKDKTANNNTNPFAQPLNVFVSHCTLMLYSPTKDSLNNAAEQYLSTLLMQIKYDKMEKMLMQIKYDKMEKTASPVHRNECCRSKQSLAVLLAKNSRESSKST</sequence>
<evidence type="ECO:0000313" key="2">
    <source>
        <dbReference type="Proteomes" id="UP000024635"/>
    </source>
</evidence>